<keyword evidence="2" id="KW-1185">Reference proteome</keyword>
<reference evidence="2" key="1">
    <citation type="journal article" date="2022" name="Mol. Ecol. Resour.">
        <title>The genomes of chicory, endive, great burdock and yacon provide insights into Asteraceae palaeo-polyploidization history and plant inulin production.</title>
        <authorList>
            <person name="Fan W."/>
            <person name="Wang S."/>
            <person name="Wang H."/>
            <person name="Wang A."/>
            <person name="Jiang F."/>
            <person name="Liu H."/>
            <person name="Zhao H."/>
            <person name="Xu D."/>
            <person name="Zhang Y."/>
        </authorList>
    </citation>
    <scope>NUCLEOTIDE SEQUENCE [LARGE SCALE GENOMIC DNA]</scope>
    <source>
        <strain evidence="2">cv. Yunnan</strain>
    </source>
</reference>
<name>A0ACB9I720_9ASTR</name>
<gene>
    <name evidence="1" type="ORF">L1987_32020</name>
</gene>
<protein>
    <submittedName>
        <fullName evidence="1">Uncharacterized protein</fullName>
    </submittedName>
</protein>
<proteinExistence type="predicted"/>
<reference evidence="1 2" key="2">
    <citation type="journal article" date="2022" name="Mol. Ecol. Resour.">
        <title>The genomes of chicory, endive, great burdock and yacon provide insights into Asteraceae paleo-polyploidization history and plant inulin production.</title>
        <authorList>
            <person name="Fan W."/>
            <person name="Wang S."/>
            <person name="Wang H."/>
            <person name="Wang A."/>
            <person name="Jiang F."/>
            <person name="Liu H."/>
            <person name="Zhao H."/>
            <person name="Xu D."/>
            <person name="Zhang Y."/>
        </authorList>
    </citation>
    <scope>NUCLEOTIDE SEQUENCE [LARGE SCALE GENOMIC DNA]</scope>
    <source>
        <strain evidence="2">cv. Yunnan</strain>
        <tissue evidence="1">Leaves</tissue>
    </source>
</reference>
<accession>A0ACB9I720</accession>
<comment type="caution">
    <text evidence="1">The sequence shown here is derived from an EMBL/GenBank/DDBJ whole genome shotgun (WGS) entry which is preliminary data.</text>
</comment>
<evidence type="ECO:0000313" key="2">
    <source>
        <dbReference type="Proteomes" id="UP001056120"/>
    </source>
</evidence>
<organism evidence="1 2">
    <name type="scientific">Smallanthus sonchifolius</name>
    <dbReference type="NCBI Taxonomy" id="185202"/>
    <lineage>
        <taxon>Eukaryota</taxon>
        <taxon>Viridiplantae</taxon>
        <taxon>Streptophyta</taxon>
        <taxon>Embryophyta</taxon>
        <taxon>Tracheophyta</taxon>
        <taxon>Spermatophyta</taxon>
        <taxon>Magnoliopsida</taxon>
        <taxon>eudicotyledons</taxon>
        <taxon>Gunneridae</taxon>
        <taxon>Pentapetalae</taxon>
        <taxon>asterids</taxon>
        <taxon>campanulids</taxon>
        <taxon>Asterales</taxon>
        <taxon>Asteraceae</taxon>
        <taxon>Asteroideae</taxon>
        <taxon>Heliantheae alliance</taxon>
        <taxon>Millerieae</taxon>
        <taxon>Smallanthus</taxon>
    </lineage>
</organism>
<evidence type="ECO:0000313" key="1">
    <source>
        <dbReference type="EMBL" id="KAI3803857.1"/>
    </source>
</evidence>
<dbReference type="Proteomes" id="UP001056120">
    <property type="component" value="Linkage Group LG10"/>
</dbReference>
<dbReference type="EMBL" id="CM042027">
    <property type="protein sequence ID" value="KAI3803857.1"/>
    <property type="molecule type" value="Genomic_DNA"/>
</dbReference>
<sequence length="94" mass="10448">MTYSESATQPREEHVSTATRSELLSRKVKISDVSLATKSIGKEFTQVDDKIIDCSVTDDDGDVDGEQLNIANVRQGDMYTPELYTPTDMICVNE</sequence>